<dbReference type="SUPFAM" id="SSF111337">
    <property type="entry name" value="QueA-like"/>
    <property type="match status" value="1"/>
</dbReference>
<proteinExistence type="predicted"/>
<keyword evidence="6" id="KW-1185">Reference proteome</keyword>
<evidence type="ECO:0000256" key="4">
    <source>
        <dbReference type="ARBA" id="ARBA00022785"/>
    </source>
</evidence>
<protein>
    <submittedName>
        <fullName evidence="5">S-adenosylmethionine:tRNA ribosyltransferase-isomerase</fullName>
    </submittedName>
</protein>
<dbReference type="InterPro" id="IPR036100">
    <property type="entry name" value="QueA_sf"/>
</dbReference>
<keyword evidence="3" id="KW-0949">S-adenosyl-L-methionine</keyword>
<dbReference type="EMBL" id="CP139960">
    <property type="protein sequence ID" value="WQD40177.1"/>
    <property type="molecule type" value="Genomic_DNA"/>
</dbReference>
<gene>
    <name evidence="5" type="ORF">U0035_08475</name>
</gene>
<dbReference type="PANTHER" id="PTHR30307:SF0">
    <property type="entry name" value="S-ADENOSYLMETHIONINE:TRNA RIBOSYLTRANSFERASE-ISOMERASE"/>
    <property type="match status" value="1"/>
</dbReference>
<dbReference type="RefSeq" id="WP_114789561.1">
    <property type="nucleotide sequence ID" value="NZ_CP139960.1"/>
</dbReference>
<dbReference type="InterPro" id="IPR042118">
    <property type="entry name" value="QueA_dom1"/>
</dbReference>
<dbReference type="Gene3D" id="3.40.1780.10">
    <property type="entry name" value="QueA-like"/>
    <property type="match status" value="1"/>
</dbReference>
<evidence type="ECO:0000256" key="3">
    <source>
        <dbReference type="ARBA" id="ARBA00022691"/>
    </source>
</evidence>
<evidence type="ECO:0000256" key="2">
    <source>
        <dbReference type="ARBA" id="ARBA00022679"/>
    </source>
</evidence>
<dbReference type="Proteomes" id="UP001325680">
    <property type="component" value="Chromosome"/>
</dbReference>
<organism evidence="5 6">
    <name type="scientific">Niabella yanshanensis</name>
    <dbReference type="NCBI Taxonomy" id="577386"/>
    <lineage>
        <taxon>Bacteria</taxon>
        <taxon>Pseudomonadati</taxon>
        <taxon>Bacteroidota</taxon>
        <taxon>Chitinophagia</taxon>
        <taxon>Chitinophagales</taxon>
        <taxon>Chitinophagaceae</taxon>
        <taxon>Niabella</taxon>
    </lineage>
</organism>
<name>A0ABZ0WA72_9BACT</name>
<evidence type="ECO:0000313" key="6">
    <source>
        <dbReference type="Proteomes" id="UP001325680"/>
    </source>
</evidence>
<sequence length="407" mass="46149">MHPKYLSIKDFTYNLPEEKIAFHPLDNRDDARLLVFKNEKIQANTYRNIAAHIPEETLMIFNNTKVVEARLLFKKDTGSVIEVFCLQPHEIYADITTAMNQTGSVQWLCLVGGASKWKKEQVLQLRFEADATAYTLEGALIEKRSDCFVVELSWNGNFSFAEVLHHAGHVPLPPYIKRQDETADKSRYQTVFARYDGSVAAPTAGLHFTENVLSSLRQKNINTAFVTLHVGAGTFRPVKADTMLEHDMHSEFIEVERALIEQLIEQGNKVLVAVGTTSLRTLESLYWLGARLITNPQAFENELPFLSQWEAYEHTDTPHKTDALKALQVYLSETGSSRLVAKTQIIIAPGYTFKMIDGLVTNFHQPSSTLLLLVAALIGDNWRKVYDYALQNDFRFLSYGDGSLLWK</sequence>
<dbReference type="PANTHER" id="PTHR30307">
    <property type="entry name" value="S-ADENOSYLMETHIONINE:TRNA RIBOSYLTRANSFERASE-ISOMERASE"/>
    <property type="match status" value="1"/>
</dbReference>
<evidence type="ECO:0000313" key="5">
    <source>
        <dbReference type="EMBL" id="WQD40177.1"/>
    </source>
</evidence>
<evidence type="ECO:0000256" key="1">
    <source>
        <dbReference type="ARBA" id="ARBA00022490"/>
    </source>
</evidence>
<keyword evidence="2" id="KW-0808">Transferase</keyword>
<dbReference type="Gene3D" id="2.40.10.240">
    <property type="entry name" value="QueA-like"/>
    <property type="match status" value="1"/>
</dbReference>
<dbReference type="Pfam" id="PF02547">
    <property type="entry name" value="Queuosine_synth"/>
    <property type="match status" value="1"/>
</dbReference>
<dbReference type="InterPro" id="IPR042119">
    <property type="entry name" value="QueA_dom2"/>
</dbReference>
<accession>A0ABZ0WA72</accession>
<keyword evidence="4" id="KW-0671">Queuosine biosynthesis</keyword>
<reference evidence="5 6" key="1">
    <citation type="submission" date="2023-12" db="EMBL/GenBank/DDBJ databases">
        <title>Genome sequencing and assembly of bacterial species from a model synthetic community.</title>
        <authorList>
            <person name="Hogle S.L."/>
        </authorList>
    </citation>
    <scope>NUCLEOTIDE SEQUENCE [LARGE SCALE GENOMIC DNA]</scope>
    <source>
        <strain evidence="5 6">HAMBI_3031</strain>
    </source>
</reference>
<keyword evidence="1" id="KW-0963">Cytoplasm</keyword>
<dbReference type="InterPro" id="IPR003699">
    <property type="entry name" value="QueA"/>
</dbReference>